<dbReference type="GeneID" id="107424488"/>
<organism evidence="2 3">
    <name type="scientific">Ziziphus jujuba</name>
    <name type="common">Chinese jujube</name>
    <name type="synonym">Ziziphus sativa</name>
    <dbReference type="NCBI Taxonomy" id="326968"/>
    <lineage>
        <taxon>Eukaryota</taxon>
        <taxon>Viridiplantae</taxon>
        <taxon>Streptophyta</taxon>
        <taxon>Embryophyta</taxon>
        <taxon>Tracheophyta</taxon>
        <taxon>Spermatophyta</taxon>
        <taxon>Magnoliopsida</taxon>
        <taxon>eudicotyledons</taxon>
        <taxon>Gunneridae</taxon>
        <taxon>Pentapetalae</taxon>
        <taxon>rosids</taxon>
        <taxon>fabids</taxon>
        <taxon>Rosales</taxon>
        <taxon>Rhamnaceae</taxon>
        <taxon>Paliureae</taxon>
        <taxon>Ziziphus</taxon>
    </lineage>
</organism>
<reference evidence="3" key="1">
    <citation type="submission" date="2025-08" db="UniProtKB">
        <authorList>
            <consortium name="RefSeq"/>
        </authorList>
    </citation>
    <scope>IDENTIFICATION</scope>
    <source>
        <tissue evidence="3">Seedling</tissue>
    </source>
</reference>
<protein>
    <submittedName>
        <fullName evidence="3">F-box protein SKIP23</fullName>
    </submittedName>
</protein>
<keyword evidence="2" id="KW-1185">Reference proteome</keyword>
<sequence>METRSVNWSELPRELLSMIGNILDTWINVLRFHSVCNSWRSSISPFHQTDLPPPLKIPFRCSTPQEQRIFLSKHTIYRLEPIHGNNNTDFSNSNSISARLPSKACLVKVPETRGPFHANRIVVGHPASVPNFLSSLDFRMVKLGKSYGLSYIDLVWYMIWMSKVIKYPDTAASAFLENCSIFVIYNGGKLGYVNCGDQKLTFKDGRIIDDCDDIVVYVRVWAHVYVNDLGLKRTVSWKLKLTRFLAPLLGSGGGQKYLVESCGQLYMVDKYFENDDEQKKIEGQGPSNGTRRIFTYGGALTDGEHYKRMRPLGQGKKTIDFKVYKIDEEGGNWVQVANLGA</sequence>
<feature type="domain" description="KIB1-4 beta-propeller" evidence="1">
    <location>
        <begin position="177"/>
        <end position="340"/>
    </location>
</feature>
<dbReference type="Proteomes" id="UP001652623">
    <property type="component" value="Chromosome 7"/>
</dbReference>
<evidence type="ECO:0000259" key="1">
    <source>
        <dbReference type="Pfam" id="PF03478"/>
    </source>
</evidence>
<name>A0ABM3ISV2_ZIZJJ</name>
<accession>A0ABM3ISV2</accession>
<evidence type="ECO:0000313" key="3">
    <source>
        <dbReference type="RefSeq" id="XP_048334811.2"/>
    </source>
</evidence>
<dbReference type="Pfam" id="PF03478">
    <property type="entry name" value="Beta-prop_KIB1-4"/>
    <property type="match status" value="1"/>
</dbReference>
<dbReference type="Gene3D" id="1.20.1280.50">
    <property type="match status" value="1"/>
</dbReference>
<dbReference type="RefSeq" id="XP_048334811.2">
    <property type="nucleotide sequence ID" value="XM_048478854.2"/>
</dbReference>
<dbReference type="InterPro" id="IPR051304">
    <property type="entry name" value="SCF_F-box_domain"/>
</dbReference>
<proteinExistence type="predicted"/>
<gene>
    <name evidence="3" type="primary">LOC107424488</name>
</gene>
<dbReference type="PANTHER" id="PTHR47123">
    <property type="entry name" value="F-BOX PROTEIN SKIP23"/>
    <property type="match status" value="1"/>
</dbReference>
<evidence type="ECO:0000313" key="2">
    <source>
        <dbReference type="Proteomes" id="UP001652623"/>
    </source>
</evidence>
<dbReference type="PANTHER" id="PTHR47123:SF28">
    <property type="entry name" value="F-BOX DOMAIN-CONTAINING PROTEIN"/>
    <property type="match status" value="1"/>
</dbReference>
<dbReference type="InterPro" id="IPR005174">
    <property type="entry name" value="KIB1-4_b-propeller"/>
</dbReference>